<dbReference type="InterPro" id="IPR008984">
    <property type="entry name" value="SMAD_FHA_dom_sf"/>
</dbReference>
<dbReference type="InterPro" id="IPR000253">
    <property type="entry name" value="FHA_dom"/>
</dbReference>
<keyword evidence="4" id="KW-1185">Reference proteome</keyword>
<dbReference type="Proteomes" id="UP000019277">
    <property type="component" value="Unassembled WGS sequence"/>
</dbReference>
<dbReference type="SUPFAM" id="SSF49879">
    <property type="entry name" value="SMAD/FHA domain"/>
    <property type="match status" value="1"/>
</dbReference>
<dbReference type="OrthoDB" id="4213445at2"/>
<dbReference type="STRING" id="909613.UO65_0669"/>
<dbReference type="PROSITE" id="PS50006">
    <property type="entry name" value="FHA_DOMAIN"/>
    <property type="match status" value="1"/>
</dbReference>
<accession>W7IUB1</accession>
<evidence type="ECO:0000256" key="1">
    <source>
        <dbReference type="ARBA" id="ARBA00022553"/>
    </source>
</evidence>
<protein>
    <recommendedName>
        <fullName evidence="2">FHA domain-containing protein</fullName>
    </recommendedName>
</protein>
<dbReference type="AlphaFoldDB" id="W7IUB1"/>
<comment type="caution">
    <text evidence="3">The sequence shown here is derived from an EMBL/GenBank/DDBJ whole genome shotgun (WGS) entry which is preliminary data.</text>
</comment>
<dbReference type="PATRIC" id="fig|909613.9.peg.686"/>
<dbReference type="EMBL" id="AYXG01000027">
    <property type="protein sequence ID" value="EWC63958.1"/>
    <property type="molecule type" value="Genomic_DNA"/>
</dbReference>
<proteinExistence type="predicted"/>
<keyword evidence="1" id="KW-0597">Phosphoprotein</keyword>
<feature type="domain" description="FHA" evidence="2">
    <location>
        <begin position="49"/>
        <end position="91"/>
    </location>
</feature>
<dbReference type="eggNOG" id="COG1716">
    <property type="taxonomic scope" value="Bacteria"/>
</dbReference>
<evidence type="ECO:0000313" key="3">
    <source>
        <dbReference type="EMBL" id="EWC63958.1"/>
    </source>
</evidence>
<sequence>MGMYFLEPLTPSLLRHEPLLGGAPAPVGALFVLGEEGGYAAAPRAHSTLVLGRNSPDVHVTVGAGDWYVSREHATLRCAPDGRWTLRNGGRLPIRISDAPALLHEHETTVPHGYAPLYIQGSRLHVVELLVSSGRRGADRVRPETGTRDLAWPLSPRERLVLVALFQLYLLRADDAHPLSWNETSRRLNEVPRQRGWTDRRAEHAVDGVRKRLAAAGVAGVTADSAPPDAIKRNLLRVLLDTATLVPPDLRLLDTGTGD</sequence>
<evidence type="ECO:0000313" key="4">
    <source>
        <dbReference type="Proteomes" id="UP000019277"/>
    </source>
</evidence>
<evidence type="ECO:0000259" key="2">
    <source>
        <dbReference type="PROSITE" id="PS50006"/>
    </source>
</evidence>
<reference evidence="3 4" key="1">
    <citation type="journal article" date="2014" name="Genome Announc.">
        <title>Draft Genome Sequence of the Antitrypanosomally Active Sponge-Associated Bacterium Actinokineospora sp. Strain EG49.</title>
        <authorList>
            <person name="Harjes J."/>
            <person name="Ryu T."/>
            <person name="Abdelmohsen U.R."/>
            <person name="Moitinho-Silva L."/>
            <person name="Horn H."/>
            <person name="Ravasi T."/>
            <person name="Hentschel U."/>
        </authorList>
    </citation>
    <scope>NUCLEOTIDE SEQUENCE [LARGE SCALE GENOMIC DNA]</scope>
    <source>
        <strain evidence="3 4">EG49</strain>
    </source>
</reference>
<organism evidence="3 4">
    <name type="scientific">Actinokineospora spheciospongiae</name>
    <dbReference type="NCBI Taxonomy" id="909613"/>
    <lineage>
        <taxon>Bacteria</taxon>
        <taxon>Bacillati</taxon>
        <taxon>Actinomycetota</taxon>
        <taxon>Actinomycetes</taxon>
        <taxon>Pseudonocardiales</taxon>
        <taxon>Pseudonocardiaceae</taxon>
        <taxon>Actinokineospora</taxon>
    </lineage>
</organism>
<name>W7IUB1_9PSEU</name>
<gene>
    <name evidence="3" type="ORF">UO65_0669</name>
</gene>
<dbReference type="Pfam" id="PF00498">
    <property type="entry name" value="FHA"/>
    <property type="match status" value="1"/>
</dbReference>
<dbReference type="RefSeq" id="WP_152551958.1">
    <property type="nucleotide sequence ID" value="NZ_AYXG01000027.1"/>
</dbReference>